<evidence type="ECO:0008006" key="3">
    <source>
        <dbReference type="Google" id="ProtNLM"/>
    </source>
</evidence>
<evidence type="ECO:0000313" key="1">
    <source>
        <dbReference type="EMBL" id="CAF9921713.1"/>
    </source>
</evidence>
<name>A0A8H3IK18_9LECA</name>
<dbReference type="InterPro" id="IPR036872">
    <property type="entry name" value="CH_dom_sf"/>
</dbReference>
<keyword evidence="2" id="KW-1185">Reference proteome</keyword>
<dbReference type="Proteomes" id="UP000664521">
    <property type="component" value="Unassembled WGS sequence"/>
</dbReference>
<reference evidence="1" key="1">
    <citation type="submission" date="2021-03" db="EMBL/GenBank/DDBJ databases">
        <authorList>
            <person name="Tagirdzhanova G."/>
        </authorList>
    </citation>
    <scope>NUCLEOTIDE SEQUENCE</scope>
</reference>
<proteinExistence type="predicted"/>
<dbReference type="OrthoDB" id="76388at2759"/>
<accession>A0A8H3IK18</accession>
<organism evidence="1 2">
    <name type="scientific">Heterodermia speciosa</name>
    <dbReference type="NCBI Taxonomy" id="116794"/>
    <lineage>
        <taxon>Eukaryota</taxon>
        <taxon>Fungi</taxon>
        <taxon>Dikarya</taxon>
        <taxon>Ascomycota</taxon>
        <taxon>Pezizomycotina</taxon>
        <taxon>Lecanoromycetes</taxon>
        <taxon>OSLEUM clade</taxon>
        <taxon>Lecanoromycetidae</taxon>
        <taxon>Caliciales</taxon>
        <taxon>Physciaceae</taxon>
        <taxon>Heterodermia</taxon>
    </lineage>
</organism>
<dbReference type="SUPFAM" id="SSF47576">
    <property type="entry name" value="Calponin-homology domain, CH-domain"/>
    <property type="match status" value="1"/>
</dbReference>
<protein>
    <recommendedName>
        <fullName evidence="3">Calponin-homology (CH) domain-containing protein</fullName>
    </recommendedName>
</protein>
<dbReference type="EMBL" id="CAJPDS010000029">
    <property type="protein sequence ID" value="CAF9921713.1"/>
    <property type="molecule type" value="Genomic_DNA"/>
</dbReference>
<comment type="caution">
    <text evidence="1">The sequence shown here is derived from an EMBL/GenBank/DDBJ whole genome shotgun (WGS) entry which is preliminary data.</text>
</comment>
<gene>
    <name evidence="1" type="ORF">HETSPECPRED_004602</name>
</gene>
<dbReference type="Gene3D" id="1.10.418.10">
    <property type="entry name" value="Calponin-like domain"/>
    <property type="match status" value="1"/>
</dbReference>
<sequence>MNIATDLRDGVRLAHFVEMFLLSAQRQTSQETLENSTLQGSKHQAFTPTSDRLLSKQLKVSCEGQAQKIYNVQITLDALQSISGLVATREKVKAEDIVYGHREKSRFLSWALAERSLQVYD</sequence>
<dbReference type="AlphaFoldDB" id="A0A8H3IK18"/>
<evidence type="ECO:0000313" key="2">
    <source>
        <dbReference type="Proteomes" id="UP000664521"/>
    </source>
</evidence>